<proteinExistence type="predicted"/>
<protein>
    <submittedName>
        <fullName evidence="1">Uncharacterized protein</fullName>
    </submittedName>
</protein>
<accession>A0ABQ1V724</accession>
<name>A0ABQ1V724_9NOCA</name>
<dbReference type="RefSeq" id="WP_188491944.1">
    <property type="nucleotide sequence ID" value="NZ_BMCS01000003.1"/>
</dbReference>
<comment type="caution">
    <text evidence="1">The sequence shown here is derived from an EMBL/GenBank/DDBJ whole genome shotgun (WGS) entry which is preliminary data.</text>
</comment>
<reference evidence="2" key="1">
    <citation type="journal article" date="2019" name="Int. J. Syst. Evol. Microbiol.">
        <title>The Global Catalogue of Microorganisms (GCM) 10K type strain sequencing project: providing services to taxonomists for standard genome sequencing and annotation.</title>
        <authorList>
            <consortium name="The Broad Institute Genomics Platform"/>
            <consortium name="The Broad Institute Genome Sequencing Center for Infectious Disease"/>
            <person name="Wu L."/>
            <person name="Ma J."/>
        </authorList>
    </citation>
    <scope>NUCLEOTIDE SEQUENCE [LARGE SCALE GENOMIC DNA]</scope>
    <source>
        <strain evidence="2">CCM 7855</strain>
    </source>
</reference>
<dbReference type="Proteomes" id="UP000632454">
    <property type="component" value="Unassembled WGS sequence"/>
</dbReference>
<evidence type="ECO:0000313" key="2">
    <source>
        <dbReference type="Proteomes" id="UP000632454"/>
    </source>
</evidence>
<gene>
    <name evidence="1" type="ORF">GCM10007298_38220</name>
</gene>
<evidence type="ECO:0000313" key="1">
    <source>
        <dbReference type="EMBL" id="GGF38882.1"/>
    </source>
</evidence>
<organism evidence="1 2">
    <name type="scientific">Williamsia phyllosphaerae</name>
    <dbReference type="NCBI Taxonomy" id="885042"/>
    <lineage>
        <taxon>Bacteria</taxon>
        <taxon>Bacillati</taxon>
        <taxon>Actinomycetota</taxon>
        <taxon>Actinomycetes</taxon>
        <taxon>Mycobacteriales</taxon>
        <taxon>Nocardiaceae</taxon>
        <taxon>Williamsia</taxon>
    </lineage>
</organism>
<dbReference type="EMBL" id="BMCS01000003">
    <property type="protein sequence ID" value="GGF38882.1"/>
    <property type="molecule type" value="Genomic_DNA"/>
</dbReference>
<sequence>MSTQEVDLLTAAAANSDQIEAGDFLTGPRIVTIESVSRGSAEQPVNIHLVEFPGRAFRPCKSMIRVLLAAWGEKAQTYVGRRMQLYRDPKVVFGGKEVGGVRISALSHIEKSCTVQLMVTRGRRAPFTVEPLAEQPSKIRLDEAKIAASTLEQCGKARDYLTKFKASEPERATELLALVAKRETELAGDTA</sequence>
<keyword evidence="2" id="KW-1185">Reference proteome</keyword>